<proteinExistence type="predicted"/>
<dbReference type="EMBL" id="CP144696">
    <property type="protein sequence ID" value="WVZ12699.1"/>
    <property type="molecule type" value="Genomic_DNA"/>
</dbReference>
<gene>
    <name evidence="1" type="ORF">V8G54_017229</name>
</gene>
<reference evidence="1 2" key="1">
    <citation type="journal article" date="2023" name="Life. Sci Alliance">
        <title>Evolutionary insights into 3D genome organization and epigenetic landscape of Vigna mungo.</title>
        <authorList>
            <person name="Junaid A."/>
            <person name="Singh B."/>
            <person name="Bhatia S."/>
        </authorList>
    </citation>
    <scope>NUCLEOTIDE SEQUENCE [LARGE SCALE GENOMIC DNA]</scope>
    <source>
        <strain evidence="1">Urdbean</strain>
    </source>
</reference>
<organism evidence="1 2">
    <name type="scientific">Vigna mungo</name>
    <name type="common">Black gram</name>
    <name type="synonym">Phaseolus mungo</name>
    <dbReference type="NCBI Taxonomy" id="3915"/>
    <lineage>
        <taxon>Eukaryota</taxon>
        <taxon>Viridiplantae</taxon>
        <taxon>Streptophyta</taxon>
        <taxon>Embryophyta</taxon>
        <taxon>Tracheophyta</taxon>
        <taxon>Spermatophyta</taxon>
        <taxon>Magnoliopsida</taxon>
        <taxon>eudicotyledons</taxon>
        <taxon>Gunneridae</taxon>
        <taxon>Pentapetalae</taxon>
        <taxon>rosids</taxon>
        <taxon>fabids</taxon>
        <taxon>Fabales</taxon>
        <taxon>Fabaceae</taxon>
        <taxon>Papilionoideae</taxon>
        <taxon>50 kb inversion clade</taxon>
        <taxon>NPAAA clade</taxon>
        <taxon>indigoferoid/millettioid clade</taxon>
        <taxon>Phaseoleae</taxon>
        <taxon>Vigna</taxon>
    </lineage>
</organism>
<dbReference type="Proteomes" id="UP001374535">
    <property type="component" value="Chromosome 5"/>
</dbReference>
<keyword evidence="2" id="KW-1185">Reference proteome</keyword>
<name>A0AAQ3RYJ7_VIGMU</name>
<protein>
    <submittedName>
        <fullName evidence="1">Uncharacterized protein</fullName>
    </submittedName>
</protein>
<dbReference type="AlphaFoldDB" id="A0AAQ3RYJ7"/>
<evidence type="ECO:0000313" key="1">
    <source>
        <dbReference type="EMBL" id="WVZ12699.1"/>
    </source>
</evidence>
<evidence type="ECO:0000313" key="2">
    <source>
        <dbReference type="Proteomes" id="UP001374535"/>
    </source>
</evidence>
<sequence length="170" mass="18774">MLTWSQLWRWNNPLSSMNIGHAHEGLCFFIRQYLPKFYTPRGNSSCSHALIFSIIDCLVGFPLRKLIGEPSPGTDEGAHVSVSKYDSRALLPGTSEVSVPVTTPRNVAVKETESSIFCNAFPPLCCYNTQTLCNRFYGTSQVDGFSISKDEIVGALDVAVLEKMSAFIIT</sequence>
<accession>A0AAQ3RYJ7</accession>